<keyword evidence="7 10" id="KW-0378">Hydrolase</keyword>
<protein>
    <recommendedName>
        <fullName evidence="10">Alpha-galactosidase</fullName>
        <ecNumber evidence="10">3.2.1.22</ecNumber>
    </recommendedName>
    <alternativeName>
        <fullName evidence="10">Melibiase</fullName>
    </alternativeName>
</protein>
<evidence type="ECO:0000256" key="4">
    <source>
        <dbReference type="ARBA" id="ARBA00009743"/>
    </source>
</evidence>
<evidence type="ECO:0000313" key="13">
    <source>
        <dbReference type="EMBL" id="EOA84055.1"/>
    </source>
</evidence>
<dbReference type="InterPro" id="IPR017853">
    <property type="entry name" value="GH"/>
</dbReference>
<comment type="subcellular location">
    <subcellularLocation>
        <location evidence="3">Secreted</location>
    </subcellularLocation>
</comment>
<keyword evidence="14" id="KW-1185">Reference proteome</keyword>
<gene>
    <name evidence="13" type="ORF">SETTUDRAFT_138841</name>
</gene>
<comment type="similarity">
    <text evidence="4 10">Belongs to the glycosyl hydrolase 27 family.</text>
</comment>
<dbReference type="InterPro" id="IPR013785">
    <property type="entry name" value="Aldolase_TIM"/>
</dbReference>
<dbReference type="Gene3D" id="2.60.40.1180">
    <property type="entry name" value="Golgi alpha-mannosidase II"/>
    <property type="match status" value="1"/>
</dbReference>
<dbReference type="AlphaFoldDB" id="R0IFM8"/>
<dbReference type="STRING" id="671987.R0IFM8"/>
<dbReference type="InterPro" id="IPR000111">
    <property type="entry name" value="Glyco_hydro_27/36_CS"/>
</dbReference>
<dbReference type="GO" id="GO:0005975">
    <property type="term" value="P:carbohydrate metabolic process"/>
    <property type="evidence" value="ECO:0007669"/>
    <property type="project" value="InterPro"/>
</dbReference>
<evidence type="ECO:0000256" key="2">
    <source>
        <dbReference type="ARBA" id="ARBA00003969"/>
    </source>
</evidence>
<sequence length="445" mass="49894">MAPKSAYINLVLVGSSLALVSPDGHTGRLPALGWNSWNEYECAINESIFLEVGNLFVSLGLKDLGYTYVNIDDCWSDKVNQRDSTTGQIRPDEKKFPQGIKHTADEIHKLGLKLGIYSDAGTKTCGGYAGSLGHEELDANTFAEWGIIIVPLESNLKYDNCNVPSEWQDPYQWVPENWFGGPPAEKQSSPAPAGYDWKTSKTFTRYKSMSDALLNTKRSIQFSECVWGHAHVDEWGSETGHSWRMWGDIFPRWQGQYGNVWGIMPILNHASFFYNTTNFWGHGDWDMLEVGNGDLTVQESRSHFALWAALKSPLIIGTPLHNIKPEILKIFLTKELIDFNQDSTVGAPAKPYKWGVNPNFTWNQTHPAEYWNGQSSKGVHVFVLNTLSTAQSKTVDFSEVPGLDAGAEYTIVDLWSGEEQGRFKGKYEKVVDSHDTLAIRMVKAN</sequence>
<evidence type="ECO:0000256" key="11">
    <source>
        <dbReference type="SAM" id="SignalP"/>
    </source>
</evidence>
<keyword evidence="10" id="KW-1015">Disulfide bond</keyword>
<dbReference type="Pfam" id="PF16499">
    <property type="entry name" value="Melibiase_2"/>
    <property type="match status" value="2"/>
</dbReference>
<organism evidence="13 14">
    <name type="scientific">Exserohilum turcicum (strain 28A)</name>
    <name type="common">Northern leaf blight fungus</name>
    <name type="synonym">Setosphaeria turcica</name>
    <dbReference type="NCBI Taxonomy" id="671987"/>
    <lineage>
        <taxon>Eukaryota</taxon>
        <taxon>Fungi</taxon>
        <taxon>Dikarya</taxon>
        <taxon>Ascomycota</taxon>
        <taxon>Pezizomycotina</taxon>
        <taxon>Dothideomycetes</taxon>
        <taxon>Pleosporomycetidae</taxon>
        <taxon>Pleosporales</taxon>
        <taxon>Pleosporineae</taxon>
        <taxon>Pleosporaceae</taxon>
        <taxon>Exserohilum</taxon>
    </lineage>
</organism>
<evidence type="ECO:0000256" key="7">
    <source>
        <dbReference type="ARBA" id="ARBA00022801"/>
    </source>
</evidence>
<evidence type="ECO:0000256" key="6">
    <source>
        <dbReference type="ARBA" id="ARBA00022729"/>
    </source>
</evidence>
<dbReference type="Proteomes" id="UP000016935">
    <property type="component" value="Unassembled WGS sequence"/>
</dbReference>
<dbReference type="GeneID" id="19396481"/>
<evidence type="ECO:0000256" key="5">
    <source>
        <dbReference type="ARBA" id="ARBA00022525"/>
    </source>
</evidence>
<comment type="function">
    <text evidence="2">Hydrolyzes a variety of simple alpha-D-galactoside as well as more complex molecules such as oligosaccharides and polysaccharides.</text>
</comment>
<evidence type="ECO:0000256" key="9">
    <source>
        <dbReference type="ARBA" id="ARBA00023295"/>
    </source>
</evidence>
<name>R0IFM8_EXST2</name>
<evidence type="ECO:0000259" key="12">
    <source>
        <dbReference type="Pfam" id="PF17801"/>
    </source>
</evidence>
<evidence type="ECO:0000256" key="1">
    <source>
        <dbReference type="ARBA" id="ARBA00001255"/>
    </source>
</evidence>
<accession>R0IFM8</accession>
<dbReference type="HOGENOM" id="CLU_013093_2_2_1"/>
<dbReference type="PANTHER" id="PTHR11452:SF61">
    <property type="entry name" value="ALPHA-GALACTOSIDASE B-RELATED"/>
    <property type="match status" value="1"/>
</dbReference>
<dbReference type="InterPro" id="IPR013780">
    <property type="entry name" value="Glyco_hydro_b"/>
</dbReference>
<evidence type="ECO:0000256" key="10">
    <source>
        <dbReference type="RuleBase" id="RU361168"/>
    </source>
</evidence>
<dbReference type="RefSeq" id="XP_008028467.1">
    <property type="nucleotide sequence ID" value="XM_008030276.1"/>
</dbReference>
<dbReference type="InterPro" id="IPR041233">
    <property type="entry name" value="Melibiase_C"/>
</dbReference>
<comment type="catalytic activity">
    <reaction evidence="1 10">
        <text>Hydrolysis of terminal, non-reducing alpha-D-galactose residues in alpha-D-galactosides, including galactose oligosaccharides, galactomannans and galactolipids.</text>
        <dbReference type="EC" id="3.2.1.22"/>
    </reaction>
</comment>
<dbReference type="InterPro" id="IPR002241">
    <property type="entry name" value="Glyco_hydro_27"/>
</dbReference>
<reference evidence="13 14" key="2">
    <citation type="journal article" date="2013" name="PLoS Genet.">
        <title>Comparative genome structure, secondary metabolite, and effector coding capacity across Cochliobolus pathogens.</title>
        <authorList>
            <person name="Condon B.J."/>
            <person name="Leng Y."/>
            <person name="Wu D."/>
            <person name="Bushley K.E."/>
            <person name="Ohm R.A."/>
            <person name="Otillar R."/>
            <person name="Martin J."/>
            <person name="Schackwitz W."/>
            <person name="Grimwood J."/>
            <person name="MohdZainudin N."/>
            <person name="Xue C."/>
            <person name="Wang R."/>
            <person name="Manning V.A."/>
            <person name="Dhillon B."/>
            <person name="Tu Z.J."/>
            <person name="Steffenson B.J."/>
            <person name="Salamov A."/>
            <person name="Sun H."/>
            <person name="Lowry S."/>
            <person name="LaButti K."/>
            <person name="Han J."/>
            <person name="Copeland A."/>
            <person name="Lindquist E."/>
            <person name="Barry K."/>
            <person name="Schmutz J."/>
            <person name="Baker S.E."/>
            <person name="Ciuffetti L.M."/>
            <person name="Grigoriev I.V."/>
            <person name="Zhong S."/>
            <person name="Turgeon B.G."/>
        </authorList>
    </citation>
    <scope>NUCLEOTIDE SEQUENCE [LARGE SCALE GENOMIC DNA]</scope>
    <source>
        <strain evidence="14">28A</strain>
    </source>
</reference>
<dbReference type="PROSITE" id="PS00512">
    <property type="entry name" value="ALPHA_GALACTOSIDASE"/>
    <property type="match status" value="1"/>
</dbReference>
<dbReference type="GO" id="GO:0005576">
    <property type="term" value="C:extracellular region"/>
    <property type="evidence" value="ECO:0007669"/>
    <property type="project" value="UniProtKB-SubCell"/>
</dbReference>
<dbReference type="SUPFAM" id="SSF51011">
    <property type="entry name" value="Glycosyl hydrolase domain"/>
    <property type="match status" value="1"/>
</dbReference>
<reference evidence="13 14" key="1">
    <citation type="journal article" date="2012" name="PLoS Pathog.">
        <title>Diverse lifestyles and strategies of plant pathogenesis encoded in the genomes of eighteen Dothideomycetes fungi.</title>
        <authorList>
            <person name="Ohm R.A."/>
            <person name="Feau N."/>
            <person name="Henrissat B."/>
            <person name="Schoch C.L."/>
            <person name="Horwitz B.A."/>
            <person name="Barry K.W."/>
            <person name="Condon B.J."/>
            <person name="Copeland A.C."/>
            <person name="Dhillon B."/>
            <person name="Glaser F."/>
            <person name="Hesse C.N."/>
            <person name="Kosti I."/>
            <person name="LaButti K."/>
            <person name="Lindquist E.A."/>
            <person name="Lucas S."/>
            <person name="Salamov A.A."/>
            <person name="Bradshaw R.E."/>
            <person name="Ciuffetti L."/>
            <person name="Hamelin R.C."/>
            <person name="Kema G.H.J."/>
            <person name="Lawrence C."/>
            <person name="Scott J.A."/>
            <person name="Spatafora J.W."/>
            <person name="Turgeon B.G."/>
            <person name="de Wit P.J.G.M."/>
            <person name="Zhong S."/>
            <person name="Goodwin S.B."/>
            <person name="Grigoriev I.V."/>
        </authorList>
    </citation>
    <scope>NUCLEOTIDE SEQUENCE [LARGE SCALE GENOMIC DNA]</scope>
    <source>
        <strain evidence="14">28A</strain>
    </source>
</reference>
<dbReference type="Pfam" id="PF17801">
    <property type="entry name" value="Melibiase_C"/>
    <property type="match status" value="1"/>
</dbReference>
<dbReference type="eggNOG" id="KOG2366">
    <property type="taxonomic scope" value="Eukaryota"/>
</dbReference>
<feature type="domain" description="Alpha galactosidase C-terminal" evidence="12">
    <location>
        <begin position="366"/>
        <end position="440"/>
    </location>
</feature>
<dbReference type="EC" id="3.2.1.22" evidence="10"/>
<dbReference type="PRINTS" id="PR00740">
    <property type="entry name" value="GLHYDRLASE27"/>
</dbReference>
<proteinExistence type="inferred from homology"/>
<dbReference type="CDD" id="cd14792">
    <property type="entry name" value="GH27"/>
    <property type="match status" value="1"/>
</dbReference>
<dbReference type="GO" id="GO:0004557">
    <property type="term" value="F:alpha-galactosidase activity"/>
    <property type="evidence" value="ECO:0007669"/>
    <property type="project" value="UniProtKB-EC"/>
</dbReference>
<dbReference type="PANTHER" id="PTHR11452">
    <property type="entry name" value="ALPHA-GALACTOSIDASE/ALPHA-N-ACETYLGALACTOSAMINIDASE"/>
    <property type="match status" value="1"/>
</dbReference>
<feature type="signal peptide" evidence="11">
    <location>
        <begin position="1"/>
        <end position="18"/>
    </location>
</feature>
<dbReference type="OrthoDB" id="5795902at2759"/>
<evidence type="ECO:0000256" key="8">
    <source>
        <dbReference type="ARBA" id="ARBA00023180"/>
    </source>
</evidence>
<keyword evidence="8" id="KW-0325">Glycoprotein</keyword>
<keyword evidence="6 11" id="KW-0732">Signal</keyword>
<keyword evidence="5" id="KW-0964">Secreted</keyword>
<evidence type="ECO:0000256" key="3">
    <source>
        <dbReference type="ARBA" id="ARBA00004613"/>
    </source>
</evidence>
<keyword evidence="9 10" id="KW-0326">Glycosidase</keyword>
<dbReference type="SUPFAM" id="SSF51445">
    <property type="entry name" value="(Trans)glycosidases"/>
    <property type="match status" value="1"/>
</dbReference>
<dbReference type="Gene3D" id="3.20.20.70">
    <property type="entry name" value="Aldolase class I"/>
    <property type="match status" value="1"/>
</dbReference>
<dbReference type="EMBL" id="KB908814">
    <property type="protein sequence ID" value="EOA84055.1"/>
    <property type="molecule type" value="Genomic_DNA"/>
</dbReference>
<feature type="chain" id="PRO_5004342348" description="Alpha-galactosidase" evidence="11">
    <location>
        <begin position="19"/>
        <end position="445"/>
    </location>
</feature>
<evidence type="ECO:0000313" key="14">
    <source>
        <dbReference type="Proteomes" id="UP000016935"/>
    </source>
</evidence>